<dbReference type="GO" id="GO:0005829">
    <property type="term" value="C:cytosol"/>
    <property type="evidence" value="ECO:0007669"/>
    <property type="project" value="TreeGrafter"/>
</dbReference>
<dbReference type="GO" id="GO:0006935">
    <property type="term" value="P:chemotaxis"/>
    <property type="evidence" value="ECO:0007669"/>
    <property type="project" value="InterPro"/>
</dbReference>
<proteinExistence type="predicted"/>
<evidence type="ECO:0000259" key="1">
    <source>
        <dbReference type="PROSITE" id="PS50851"/>
    </source>
</evidence>
<keyword evidence="3" id="KW-1185">Reference proteome</keyword>
<evidence type="ECO:0000313" key="2">
    <source>
        <dbReference type="EMBL" id="SER55286.1"/>
    </source>
</evidence>
<evidence type="ECO:0000313" key="3">
    <source>
        <dbReference type="Proteomes" id="UP000182471"/>
    </source>
</evidence>
<dbReference type="GO" id="GO:0007165">
    <property type="term" value="P:signal transduction"/>
    <property type="evidence" value="ECO:0007669"/>
    <property type="project" value="InterPro"/>
</dbReference>
<sequence>MSDVNIAEFDEVEKVLTQYIVVRIGSEKYGIDIGYVDNIVRMQKITKVPMAQDYFAGIINLRGEIVPVMSIRKKMGLSEDVFTGKSRIIILKVEERGNLGIIVDEVREVITLSEDDIEKVSNGASTHGTHKQSFINGIGKNGEELISLFEINDIISEKENSSSSNN</sequence>
<dbReference type="PANTHER" id="PTHR22617:SF23">
    <property type="entry name" value="CHEMOTAXIS PROTEIN CHEW"/>
    <property type="match status" value="1"/>
</dbReference>
<dbReference type="InterPro" id="IPR039315">
    <property type="entry name" value="CheW"/>
</dbReference>
<gene>
    <name evidence="2" type="ORF">SAMN02910429_00442</name>
</gene>
<reference evidence="3" key="1">
    <citation type="submission" date="2016-10" db="EMBL/GenBank/DDBJ databases">
        <authorList>
            <person name="Varghese N."/>
            <person name="Submissions S."/>
        </authorList>
    </citation>
    <scope>NUCLEOTIDE SEQUENCE [LARGE SCALE GENOMIC DNA]</scope>
    <source>
        <strain evidence="3">S1b</strain>
    </source>
</reference>
<dbReference type="AlphaFoldDB" id="A0A1H9Q3Y6"/>
<dbReference type="InterPro" id="IPR036061">
    <property type="entry name" value="CheW-like_dom_sf"/>
</dbReference>
<dbReference type="PROSITE" id="PS50851">
    <property type="entry name" value="CHEW"/>
    <property type="match status" value="1"/>
</dbReference>
<dbReference type="EMBL" id="FOGW01000005">
    <property type="protein sequence ID" value="SER55286.1"/>
    <property type="molecule type" value="Genomic_DNA"/>
</dbReference>
<dbReference type="Proteomes" id="UP000182471">
    <property type="component" value="Unassembled WGS sequence"/>
</dbReference>
<dbReference type="SUPFAM" id="SSF50341">
    <property type="entry name" value="CheW-like"/>
    <property type="match status" value="1"/>
</dbReference>
<feature type="domain" description="CheW-like" evidence="1">
    <location>
        <begin position="16"/>
        <end position="160"/>
    </location>
</feature>
<dbReference type="InterPro" id="IPR002545">
    <property type="entry name" value="CheW-lke_dom"/>
</dbReference>
<name>A0A1H9Q3Y6_9FIRM</name>
<dbReference type="SMART" id="SM00260">
    <property type="entry name" value="CheW"/>
    <property type="match status" value="1"/>
</dbReference>
<dbReference type="Gene3D" id="2.30.30.40">
    <property type="entry name" value="SH3 Domains"/>
    <property type="match status" value="1"/>
</dbReference>
<dbReference type="Pfam" id="PF01584">
    <property type="entry name" value="CheW"/>
    <property type="match status" value="1"/>
</dbReference>
<dbReference type="PANTHER" id="PTHR22617">
    <property type="entry name" value="CHEMOTAXIS SENSOR HISTIDINE KINASE-RELATED"/>
    <property type="match status" value="1"/>
</dbReference>
<dbReference type="RefSeq" id="WP_022747911.1">
    <property type="nucleotide sequence ID" value="NZ_FOGW01000005.1"/>
</dbReference>
<dbReference type="Gene3D" id="2.40.50.180">
    <property type="entry name" value="CheA-289, Domain 4"/>
    <property type="match status" value="1"/>
</dbReference>
<organism evidence="2 3">
    <name type="scientific">Lachnobacterium bovis</name>
    <dbReference type="NCBI Taxonomy" id="140626"/>
    <lineage>
        <taxon>Bacteria</taxon>
        <taxon>Bacillati</taxon>
        <taxon>Bacillota</taxon>
        <taxon>Clostridia</taxon>
        <taxon>Lachnospirales</taxon>
        <taxon>Lachnospiraceae</taxon>
        <taxon>Lachnobacterium</taxon>
    </lineage>
</organism>
<accession>A0A1H9Q3Y6</accession>
<dbReference type="OrthoDB" id="9794382at2"/>
<protein>
    <submittedName>
        <fullName evidence="2">Purine-binding chemotaxis protein CheW</fullName>
    </submittedName>
</protein>